<accession>A0A1U7CQX9</accession>
<name>A0A1U7CQX9_9BACT</name>
<dbReference type="STRING" id="1387353.BSF38_02795"/>
<feature type="chain" id="PRO_5012120559" evidence="1">
    <location>
        <begin position="32"/>
        <end position="249"/>
    </location>
</feature>
<organism evidence="2 3">
    <name type="scientific">Paludisphaera borealis</name>
    <dbReference type="NCBI Taxonomy" id="1387353"/>
    <lineage>
        <taxon>Bacteria</taxon>
        <taxon>Pseudomonadati</taxon>
        <taxon>Planctomycetota</taxon>
        <taxon>Planctomycetia</taxon>
        <taxon>Isosphaerales</taxon>
        <taxon>Isosphaeraceae</taxon>
        <taxon>Paludisphaera</taxon>
    </lineage>
</organism>
<dbReference type="KEGG" id="pbor:BSF38_02795"/>
<evidence type="ECO:0000256" key="1">
    <source>
        <dbReference type="SAM" id="SignalP"/>
    </source>
</evidence>
<keyword evidence="1" id="KW-0732">Signal</keyword>
<feature type="signal peptide" evidence="1">
    <location>
        <begin position="1"/>
        <end position="31"/>
    </location>
</feature>
<sequence length="249" mass="26912">MRSLLRSSARPTLALATLLAMLAGGSPEASAQANLPYTDTPSFQSRIDPYGINYNASAMSYGLPGVGVSPWNPIVQAQLNLGMRTARYNMYNAWTASNYQAANLYNQQAVAQALQNQKMMATMAPRYDVRTQEPASTAATTDDNQGFKPLPKSQVFSPDGKVIWPSGAPATGELGKERDAAEAAILTVVKEFASTRRATIASVSEAKERLYAYGKPALRDLNRESRPDAVRLLRFMASLELLLDAMAGA</sequence>
<proteinExistence type="predicted"/>
<evidence type="ECO:0000313" key="3">
    <source>
        <dbReference type="Proteomes" id="UP000186309"/>
    </source>
</evidence>
<evidence type="ECO:0000313" key="2">
    <source>
        <dbReference type="EMBL" id="APW61283.1"/>
    </source>
</evidence>
<gene>
    <name evidence="2" type="ORF">BSF38_02795</name>
</gene>
<dbReference type="RefSeq" id="WP_076346522.1">
    <property type="nucleotide sequence ID" value="NZ_CP019082.1"/>
</dbReference>
<protein>
    <submittedName>
        <fullName evidence="2">Uncharacterized protein</fullName>
    </submittedName>
</protein>
<dbReference type="EMBL" id="CP019082">
    <property type="protein sequence ID" value="APW61283.1"/>
    <property type="molecule type" value="Genomic_DNA"/>
</dbReference>
<keyword evidence="3" id="KW-1185">Reference proteome</keyword>
<dbReference type="AlphaFoldDB" id="A0A1U7CQX9"/>
<reference evidence="3" key="1">
    <citation type="submission" date="2016-12" db="EMBL/GenBank/DDBJ databases">
        <title>Comparative genomics of four Isosphaeraceae planctomycetes: a common pool of plasmids and glycoside hydrolase genes.</title>
        <authorList>
            <person name="Ivanova A."/>
        </authorList>
    </citation>
    <scope>NUCLEOTIDE SEQUENCE [LARGE SCALE GENOMIC DNA]</scope>
    <source>
        <strain evidence="3">PX4</strain>
    </source>
</reference>
<dbReference type="Proteomes" id="UP000186309">
    <property type="component" value="Chromosome"/>
</dbReference>